<dbReference type="Proteomes" id="UP000177876">
    <property type="component" value="Unassembled WGS sequence"/>
</dbReference>
<protein>
    <recommendedName>
        <fullName evidence="4">DUF3089 domain-containing protein</fullName>
    </recommendedName>
</protein>
<feature type="signal peptide" evidence="1">
    <location>
        <begin position="1"/>
        <end position="20"/>
    </location>
</feature>
<evidence type="ECO:0000313" key="2">
    <source>
        <dbReference type="EMBL" id="OFW56733.1"/>
    </source>
</evidence>
<evidence type="ECO:0000256" key="1">
    <source>
        <dbReference type="SAM" id="SignalP"/>
    </source>
</evidence>
<feature type="chain" id="PRO_5038662345" description="DUF3089 domain-containing protein" evidence="1">
    <location>
        <begin position="21"/>
        <end position="354"/>
    </location>
</feature>
<proteinExistence type="predicted"/>
<gene>
    <name evidence="2" type="ORF">A2Y75_08120</name>
</gene>
<accession>A0A1F2WIR8</accession>
<organism evidence="2 3">
    <name type="scientific">Candidatus Solincola sediminis</name>
    <dbReference type="NCBI Taxonomy" id="1797199"/>
    <lineage>
        <taxon>Bacteria</taxon>
        <taxon>Bacillati</taxon>
        <taxon>Actinomycetota</taxon>
        <taxon>Candidatus Geothermincolia</taxon>
        <taxon>Candidatus Geothermincolales</taxon>
        <taxon>Candidatus Geothermincolaceae</taxon>
        <taxon>Candidatus Solincola</taxon>
    </lineage>
</organism>
<dbReference type="AlphaFoldDB" id="A0A1F2WIR8"/>
<name>A0A1F2WIR8_9ACTN</name>
<dbReference type="InterPro" id="IPR021440">
    <property type="entry name" value="DUF3089"/>
</dbReference>
<evidence type="ECO:0000313" key="3">
    <source>
        <dbReference type="Proteomes" id="UP000177876"/>
    </source>
</evidence>
<dbReference type="STRING" id="1797197.A2Y75_08120"/>
<dbReference type="EMBL" id="MELK01000041">
    <property type="protein sequence ID" value="OFW56733.1"/>
    <property type="molecule type" value="Genomic_DNA"/>
</dbReference>
<keyword evidence="1" id="KW-0732">Signal</keyword>
<dbReference type="SUPFAM" id="SSF53474">
    <property type="entry name" value="alpha/beta-Hydrolases"/>
    <property type="match status" value="1"/>
</dbReference>
<evidence type="ECO:0008006" key="4">
    <source>
        <dbReference type="Google" id="ProtNLM"/>
    </source>
</evidence>
<dbReference type="InterPro" id="IPR029058">
    <property type="entry name" value="AB_hydrolase_fold"/>
</dbReference>
<comment type="caution">
    <text evidence="2">The sequence shown here is derived from an EMBL/GenBank/DDBJ whole genome shotgun (WGS) entry which is preliminary data.</text>
</comment>
<sequence length="354" mass="38142">MRKLGIVFALLVMLSIFGPAAGCGSSSSEMPSTNVPATDSYGKPNYASSSNWLALPQTSTKKVDVFYLSDTTYQKASPSSPNIGPIDDPQMKTGAEAQFSRTATAFETVGDIYAPYNRQVDSQYKSTLPIPEQLSLEAGIPTSDAVSAFDYYIEHLNKSRPFILAGHSQGSNLLANILSGYMKDHPDLYERMVAAYVIGFSITSDYLAQNPQLKFANGPDDTGVIISYNTEAPVPHGTNPVTMPGGIAINPITWTRAEDYAPASQNLGGISIDPQTGYAALDSSGNPAKVDHYADAQVNQQRGVVICSSANPNQLAPGNPAVAAGIYHPYDYPFYYFDIRANAENRVATFFEKK</sequence>
<reference evidence="2 3" key="1">
    <citation type="journal article" date="2016" name="Nat. Commun.">
        <title>Thousands of microbial genomes shed light on interconnected biogeochemical processes in an aquifer system.</title>
        <authorList>
            <person name="Anantharaman K."/>
            <person name="Brown C.T."/>
            <person name="Hug L.A."/>
            <person name="Sharon I."/>
            <person name="Castelle C.J."/>
            <person name="Probst A.J."/>
            <person name="Thomas B.C."/>
            <person name="Singh A."/>
            <person name="Wilkins M.J."/>
            <person name="Karaoz U."/>
            <person name="Brodie E.L."/>
            <person name="Williams K.H."/>
            <person name="Hubbard S.S."/>
            <person name="Banfield J.F."/>
        </authorList>
    </citation>
    <scope>NUCLEOTIDE SEQUENCE [LARGE SCALE GENOMIC DNA]</scope>
</reference>
<dbReference type="Pfam" id="PF11288">
    <property type="entry name" value="DUF3089"/>
    <property type="match status" value="1"/>
</dbReference>